<keyword evidence="3" id="KW-0472">Membrane</keyword>
<feature type="compositionally biased region" description="Low complexity" evidence="2">
    <location>
        <begin position="361"/>
        <end position="371"/>
    </location>
</feature>
<protein>
    <submittedName>
        <fullName evidence="5">LytR family transcriptional regulator</fullName>
    </submittedName>
</protein>
<keyword evidence="6" id="KW-1185">Reference proteome</keyword>
<dbReference type="Gene3D" id="3.40.630.190">
    <property type="entry name" value="LCP protein"/>
    <property type="match status" value="1"/>
</dbReference>
<dbReference type="OrthoDB" id="27330at2"/>
<proteinExistence type="inferred from homology"/>
<dbReference type="RefSeq" id="WP_115483326.1">
    <property type="nucleotide sequence ID" value="NZ_QRCT01000050.1"/>
</dbReference>
<name>A0A371ARE1_9FIRM</name>
<dbReference type="Pfam" id="PF03816">
    <property type="entry name" value="LytR_cpsA_psr"/>
    <property type="match status" value="1"/>
</dbReference>
<evidence type="ECO:0000256" key="3">
    <source>
        <dbReference type="SAM" id="Phobius"/>
    </source>
</evidence>
<feature type="domain" description="Cell envelope-related transcriptional attenuator" evidence="4">
    <location>
        <begin position="89"/>
        <end position="246"/>
    </location>
</feature>
<comment type="similarity">
    <text evidence="1">Belongs to the LytR/CpsA/Psr (LCP) family.</text>
</comment>
<evidence type="ECO:0000259" key="4">
    <source>
        <dbReference type="Pfam" id="PF03816"/>
    </source>
</evidence>
<keyword evidence="3" id="KW-0812">Transmembrane</keyword>
<evidence type="ECO:0000256" key="2">
    <source>
        <dbReference type="SAM" id="MobiDB-lite"/>
    </source>
</evidence>
<accession>A0A371ARE1</accession>
<dbReference type="PANTHER" id="PTHR33392:SF6">
    <property type="entry name" value="POLYISOPRENYL-TEICHOIC ACID--PEPTIDOGLYCAN TEICHOIC ACID TRANSFERASE TAGU"/>
    <property type="match status" value="1"/>
</dbReference>
<evidence type="ECO:0000313" key="5">
    <source>
        <dbReference type="EMBL" id="RDU22145.1"/>
    </source>
</evidence>
<keyword evidence="3" id="KW-1133">Transmembrane helix</keyword>
<sequence>MASSKQAKNKRKKARRKRRIVIFIIEIVIVIILLVVLYLWQLFSRMQDPDFNKNAVHKNEEVEKTQGFRTIALFGLDSRENDSLGKDNHSDTIIIASINNKTKEVKLASVYRDTYVKIPEDDYNKANSAYFLGGPEKAISMLNMNLDLVIDEYVTVNFMALVDVIDELGGIEINVTESEIQHLNNYLVENRKITGKDTPDVASTGLQNLNGMQATAYCRIRYTGGDDYRRTERQRLVISKIFEKVKKSDPVTLTKIANSVIGENMVNTNISQTEILKLLTDAPSYKFGETTGFPYTKIADKKVTGLDDVVACGFAYNVKKLHKFLYGEENYPVSSTVQEISDYIMNKTGVETEEMEEDTTPDTLTEGAATQ</sequence>
<dbReference type="AlphaFoldDB" id="A0A371ARE1"/>
<feature type="region of interest" description="Disordered" evidence="2">
    <location>
        <begin position="352"/>
        <end position="371"/>
    </location>
</feature>
<dbReference type="InterPro" id="IPR050922">
    <property type="entry name" value="LytR/CpsA/Psr_CW_biosynth"/>
</dbReference>
<dbReference type="InterPro" id="IPR004474">
    <property type="entry name" value="LytR_CpsA_psr"/>
</dbReference>
<comment type="caution">
    <text evidence="5">The sequence shown here is derived from an EMBL/GenBank/DDBJ whole genome shotgun (WGS) entry which is preliminary data.</text>
</comment>
<dbReference type="PANTHER" id="PTHR33392">
    <property type="entry name" value="POLYISOPRENYL-TEICHOIC ACID--PEPTIDOGLYCAN TEICHOIC ACID TRANSFERASE TAGU"/>
    <property type="match status" value="1"/>
</dbReference>
<feature type="transmembrane region" description="Helical" evidence="3">
    <location>
        <begin position="20"/>
        <end position="40"/>
    </location>
</feature>
<organism evidence="5 6">
    <name type="scientific">Anaerosacchariphilus polymeriproducens</name>
    <dbReference type="NCBI Taxonomy" id="1812858"/>
    <lineage>
        <taxon>Bacteria</taxon>
        <taxon>Bacillati</taxon>
        <taxon>Bacillota</taxon>
        <taxon>Clostridia</taxon>
        <taxon>Lachnospirales</taxon>
        <taxon>Lachnospiraceae</taxon>
        <taxon>Anaerosacchariphilus</taxon>
    </lineage>
</organism>
<evidence type="ECO:0000313" key="6">
    <source>
        <dbReference type="Proteomes" id="UP000255036"/>
    </source>
</evidence>
<dbReference type="EMBL" id="QRCT01000050">
    <property type="protein sequence ID" value="RDU22145.1"/>
    <property type="molecule type" value="Genomic_DNA"/>
</dbReference>
<dbReference type="Proteomes" id="UP000255036">
    <property type="component" value="Unassembled WGS sequence"/>
</dbReference>
<gene>
    <name evidence="5" type="ORF">DWV06_16580</name>
</gene>
<evidence type="ECO:0000256" key="1">
    <source>
        <dbReference type="ARBA" id="ARBA00006068"/>
    </source>
</evidence>
<reference evidence="5 6" key="1">
    <citation type="submission" date="2018-07" db="EMBL/GenBank/DDBJ databases">
        <title>Anaerosacharophilus polymeroproducens gen. nov. sp. nov., an anaerobic bacterium isolated from salt field.</title>
        <authorList>
            <person name="Kim W."/>
            <person name="Yang S.-H."/>
            <person name="Oh J."/>
            <person name="Lee J.-H."/>
            <person name="Kwon K.K."/>
        </authorList>
    </citation>
    <scope>NUCLEOTIDE SEQUENCE [LARGE SCALE GENOMIC DNA]</scope>
    <source>
        <strain evidence="5 6">MCWD5</strain>
    </source>
</reference>
<dbReference type="NCBIfam" id="TIGR00350">
    <property type="entry name" value="lytR_cpsA_psr"/>
    <property type="match status" value="1"/>
</dbReference>